<feature type="binding site" evidence="9">
    <location>
        <position position="10"/>
    </location>
    <ligand>
        <name>S-adenosyl-L-methionine</name>
        <dbReference type="ChEBI" id="CHEBI:59789"/>
    </ligand>
</feature>
<comment type="similarity">
    <text evidence="3 9">Belongs to the class I-like SAM-binding methyltransferase superfamily. TPMT family.</text>
</comment>
<reference evidence="11" key="1">
    <citation type="journal article" date="2019" name="Int. J. Syst. Evol. Microbiol.">
        <title>The Global Catalogue of Microorganisms (GCM) 10K type strain sequencing project: providing services to taxonomists for standard genome sequencing and annotation.</title>
        <authorList>
            <consortium name="The Broad Institute Genomics Platform"/>
            <consortium name="The Broad Institute Genome Sequencing Center for Infectious Disease"/>
            <person name="Wu L."/>
            <person name="Ma J."/>
        </authorList>
    </citation>
    <scope>NUCLEOTIDE SEQUENCE [LARGE SCALE GENOMIC DNA]</scope>
    <source>
        <strain evidence="11">KCTC 52438</strain>
    </source>
</reference>
<dbReference type="PANTHER" id="PTHR10259">
    <property type="entry name" value="THIOPURINE S-METHYLTRANSFERASE"/>
    <property type="match status" value="1"/>
</dbReference>
<dbReference type="RefSeq" id="WP_386720200.1">
    <property type="nucleotide sequence ID" value="NZ_JBHRSZ010000004.1"/>
</dbReference>
<evidence type="ECO:0000256" key="9">
    <source>
        <dbReference type="HAMAP-Rule" id="MF_00812"/>
    </source>
</evidence>
<dbReference type="Gene3D" id="3.40.50.150">
    <property type="entry name" value="Vaccinia Virus protein VP39"/>
    <property type="match status" value="1"/>
</dbReference>
<feature type="binding site" evidence="9">
    <location>
        <position position="45"/>
    </location>
    <ligand>
        <name>S-adenosyl-L-methionine</name>
        <dbReference type="ChEBI" id="CHEBI:59789"/>
    </ligand>
</feature>
<keyword evidence="8 9" id="KW-0949">S-adenosyl-L-methionine</keyword>
<dbReference type="PIRSF" id="PIRSF023956">
    <property type="entry name" value="Thiopurine_S-methyltransferase"/>
    <property type="match status" value="1"/>
</dbReference>
<dbReference type="PANTHER" id="PTHR10259:SF11">
    <property type="entry name" value="THIOPURINE S-METHYLTRANSFERASE"/>
    <property type="match status" value="1"/>
</dbReference>
<dbReference type="InterPro" id="IPR022474">
    <property type="entry name" value="Thiopur_S-MeTfrase_Se/Te_detox"/>
</dbReference>
<dbReference type="GO" id="GO:0032259">
    <property type="term" value="P:methylation"/>
    <property type="evidence" value="ECO:0007669"/>
    <property type="project" value="UniProtKB-KW"/>
</dbReference>
<organism evidence="10 11">
    <name type="scientific">Litoribrevibacter euphylliae</name>
    <dbReference type="NCBI Taxonomy" id="1834034"/>
    <lineage>
        <taxon>Bacteria</taxon>
        <taxon>Pseudomonadati</taxon>
        <taxon>Pseudomonadota</taxon>
        <taxon>Gammaproteobacteria</taxon>
        <taxon>Oceanospirillales</taxon>
        <taxon>Oceanospirillaceae</taxon>
        <taxon>Litoribrevibacter</taxon>
    </lineage>
</organism>
<dbReference type="EMBL" id="JBHRSZ010000004">
    <property type="protein sequence ID" value="MFC3151440.1"/>
    <property type="molecule type" value="Genomic_DNA"/>
</dbReference>
<evidence type="ECO:0000256" key="3">
    <source>
        <dbReference type="ARBA" id="ARBA00008145"/>
    </source>
</evidence>
<dbReference type="InterPro" id="IPR025835">
    <property type="entry name" value="Thiopurine_S-MeTrfase"/>
</dbReference>
<evidence type="ECO:0000256" key="8">
    <source>
        <dbReference type="ARBA" id="ARBA00022691"/>
    </source>
</evidence>
<keyword evidence="11" id="KW-1185">Reference proteome</keyword>
<dbReference type="Pfam" id="PF05724">
    <property type="entry name" value="TPMT"/>
    <property type="match status" value="1"/>
</dbReference>
<dbReference type="PROSITE" id="PS51585">
    <property type="entry name" value="SAM_MT_TPMT"/>
    <property type="match status" value="1"/>
</dbReference>
<sequence>MDASFWYERWERKEIAFHEDEVNDFLVTHFASLNVMPGARVFIPLCGKTRDIAWLMSQGYQVVGAELSELAVQELFEELEVDPEIITLENHALYRAAGIDIFVGDVFALTPDMVGEVNAIYDRAALVALPLETRKRYTQLLVTLTSCAPQLVISYQYDQSKLDGPPFSISQEELFQHYQAQFEISQQDLKAVEGCLKGQVEAVESVWLLQPTSC</sequence>
<dbReference type="NCBIfam" id="TIGR03840">
    <property type="entry name" value="TMPT_Se_Te"/>
    <property type="match status" value="1"/>
</dbReference>
<comment type="subcellular location">
    <subcellularLocation>
        <location evidence="2 9">Cytoplasm</location>
    </subcellularLocation>
</comment>
<evidence type="ECO:0000256" key="7">
    <source>
        <dbReference type="ARBA" id="ARBA00022679"/>
    </source>
</evidence>
<evidence type="ECO:0000256" key="2">
    <source>
        <dbReference type="ARBA" id="ARBA00004496"/>
    </source>
</evidence>
<evidence type="ECO:0000256" key="1">
    <source>
        <dbReference type="ARBA" id="ARBA00000903"/>
    </source>
</evidence>
<dbReference type="HAMAP" id="MF_00812">
    <property type="entry name" value="Thiopur_methtran"/>
    <property type="match status" value="1"/>
</dbReference>
<proteinExistence type="inferred from homology"/>
<comment type="catalytic activity">
    <reaction evidence="1 9">
        <text>S-adenosyl-L-methionine + a thiopurine = S-adenosyl-L-homocysteine + a thiopurine S-methylether.</text>
        <dbReference type="EC" id="2.1.1.67"/>
    </reaction>
</comment>
<keyword evidence="7 9" id="KW-0808">Transferase</keyword>
<dbReference type="InterPro" id="IPR008854">
    <property type="entry name" value="TPMT"/>
</dbReference>
<accession>A0ABV7HC34</accession>
<name>A0ABV7HC34_9GAMM</name>
<gene>
    <name evidence="10" type="primary">tmpT</name>
    <name evidence="9" type="synonym">tpm</name>
    <name evidence="10" type="ORF">ACFOEK_10420</name>
</gene>
<protein>
    <recommendedName>
        <fullName evidence="4 9">Thiopurine S-methyltransferase</fullName>
        <ecNumber evidence="4 9">2.1.1.67</ecNumber>
    </recommendedName>
    <alternativeName>
        <fullName evidence="9">Thiopurine methyltransferase</fullName>
    </alternativeName>
</protein>
<evidence type="ECO:0000256" key="4">
    <source>
        <dbReference type="ARBA" id="ARBA00011905"/>
    </source>
</evidence>
<evidence type="ECO:0000256" key="5">
    <source>
        <dbReference type="ARBA" id="ARBA00022490"/>
    </source>
</evidence>
<evidence type="ECO:0000256" key="6">
    <source>
        <dbReference type="ARBA" id="ARBA00022603"/>
    </source>
</evidence>
<dbReference type="GO" id="GO:0008119">
    <property type="term" value="F:thiopurine S-methyltransferase activity"/>
    <property type="evidence" value="ECO:0007669"/>
    <property type="project" value="UniProtKB-EC"/>
</dbReference>
<dbReference type="NCBIfam" id="NF009732">
    <property type="entry name" value="PRK13255.1"/>
    <property type="match status" value="1"/>
</dbReference>
<dbReference type="Proteomes" id="UP001595476">
    <property type="component" value="Unassembled WGS sequence"/>
</dbReference>
<evidence type="ECO:0000313" key="11">
    <source>
        <dbReference type="Proteomes" id="UP001595476"/>
    </source>
</evidence>
<keyword evidence="6 9" id="KW-0489">Methyltransferase</keyword>
<feature type="binding site" evidence="9">
    <location>
        <position position="66"/>
    </location>
    <ligand>
        <name>S-adenosyl-L-methionine</name>
        <dbReference type="ChEBI" id="CHEBI:59789"/>
    </ligand>
</feature>
<dbReference type="EC" id="2.1.1.67" evidence="4 9"/>
<comment type="caution">
    <text evidence="10">The sequence shown here is derived from an EMBL/GenBank/DDBJ whole genome shotgun (WGS) entry which is preliminary data.</text>
</comment>
<dbReference type="SUPFAM" id="SSF53335">
    <property type="entry name" value="S-adenosyl-L-methionine-dependent methyltransferases"/>
    <property type="match status" value="1"/>
</dbReference>
<dbReference type="InterPro" id="IPR029063">
    <property type="entry name" value="SAM-dependent_MTases_sf"/>
</dbReference>
<evidence type="ECO:0000313" key="10">
    <source>
        <dbReference type="EMBL" id="MFC3151440.1"/>
    </source>
</evidence>
<keyword evidence="5 9" id="KW-0963">Cytoplasm</keyword>
<feature type="binding site" evidence="9">
    <location>
        <position position="123"/>
    </location>
    <ligand>
        <name>S-adenosyl-L-methionine</name>
        <dbReference type="ChEBI" id="CHEBI:59789"/>
    </ligand>
</feature>